<organism evidence="1 2">
    <name type="scientific">Caenorhabditis japonica</name>
    <dbReference type="NCBI Taxonomy" id="281687"/>
    <lineage>
        <taxon>Eukaryota</taxon>
        <taxon>Metazoa</taxon>
        <taxon>Ecdysozoa</taxon>
        <taxon>Nematoda</taxon>
        <taxon>Chromadorea</taxon>
        <taxon>Rhabditida</taxon>
        <taxon>Rhabditina</taxon>
        <taxon>Rhabditomorpha</taxon>
        <taxon>Rhabditoidea</taxon>
        <taxon>Rhabditidae</taxon>
        <taxon>Peloderinae</taxon>
        <taxon>Caenorhabditis</taxon>
    </lineage>
</organism>
<dbReference type="PANTHER" id="PTHR33206">
    <property type="entry name" value="PROTEIN CBG10425"/>
    <property type="match status" value="1"/>
</dbReference>
<dbReference type="Proteomes" id="UP000005237">
    <property type="component" value="Unassembled WGS sequence"/>
</dbReference>
<evidence type="ECO:0000313" key="1">
    <source>
        <dbReference type="EnsemblMetazoa" id="CJA19102.1"/>
    </source>
</evidence>
<sequence length="383" mass="44682">MSNTSPFFGFLEVDIEVPEDKWEYFGELSPIFVNKEYDESICGEYTNKVIKSLDRKPSKSKKLVTILKAEKILIKSTRLRWMLEHGCIVTKLHGVIEAKGGRVFKDFMNWVSDERRKGDVDQKYAIISEGAKLVGNSAFGVTGMDKNKHRKVKMCDEIQFNRAKNDYFYYDAEEYDGTYEVVKKSKKVKQNIPIQIACSVYDDSKLRMLQFNYDCIDYFIPREDYQRLEMDTDSSYMALAADFESLIKPHLRKEFEENKYKFFPRDDEKFKAFDKRTPGLFKVEFEGDGMIALNSKTYFVWNEHENKMSAKGVQKGRNSDILVKEKYLACLMNNELIIGENKGFRFIDKSMKTYELNKTGLSPVYPKGVVMDDGIHIRPITDF</sequence>
<dbReference type="EnsemblMetazoa" id="CJA19102.1">
    <property type="protein sequence ID" value="CJA19102.1"/>
    <property type="gene ID" value="WBGene00138307"/>
</dbReference>
<keyword evidence="2" id="KW-1185">Reference proteome</keyword>
<evidence type="ECO:0000313" key="2">
    <source>
        <dbReference type="Proteomes" id="UP000005237"/>
    </source>
</evidence>
<proteinExistence type="predicted"/>
<protein>
    <recommendedName>
        <fullName evidence="3">DNA-directed DNA polymerase</fullName>
    </recommendedName>
</protein>
<name>A0A8R1E5D7_CAEJA</name>
<dbReference type="SUPFAM" id="SSF56672">
    <property type="entry name" value="DNA/RNA polymerases"/>
    <property type="match status" value="1"/>
</dbReference>
<reference evidence="1" key="2">
    <citation type="submission" date="2022-06" db="UniProtKB">
        <authorList>
            <consortium name="EnsemblMetazoa"/>
        </authorList>
    </citation>
    <scope>IDENTIFICATION</scope>
    <source>
        <strain evidence="1">DF5081</strain>
    </source>
</reference>
<evidence type="ECO:0008006" key="3">
    <source>
        <dbReference type="Google" id="ProtNLM"/>
    </source>
</evidence>
<dbReference type="PANTHER" id="PTHR33206:SF1">
    <property type="entry name" value="DNA-DIRECTED DNA POLYMERASE"/>
    <property type="match status" value="1"/>
</dbReference>
<dbReference type="InterPro" id="IPR043502">
    <property type="entry name" value="DNA/RNA_pol_sf"/>
</dbReference>
<reference evidence="2" key="1">
    <citation type="submission" date="2010-08" db="EMBL/GenBank/DDBJ databases">
        <authorList>
            <consortium name="Caenorhabditis japonica Sequencing Consortium"/>
            <person name="Wilson R.K."/>
        </authorList>
    </citation>
    <scope>NUCLEOTIDE SEQUENCE [LARGE SCALE GENOMIC DNA]</scope>
    <source>
        <strain evidence="2">DF5081</strain>
    </source>
</reference>
<dbReference type="AlphaFoldDB" id="A0A8R1E5D7"/>
<accession>A0A8R1E5D7</accession>